<dbReference type="Bgee" id="ENSAMXG00000011711">
    <property type="expression patterns" value="Expressed in brain and 14 other cell types or tissues"/>
</dbReference>
<dbReference type="CTD" id="83692"/>
<dbReference type="AlphaFoldDB" id="W5KWS4"/>
<feature type="compositionally biased region" description="Basic and acidic residues" evidence="12">
    <location>
        <begin position="86"/>
        <end position="96"/>
    </location>
</feature>
<keyword evidence="4 13" id="KW-0812">Transmembrane</keyword>
<evidence type="ECO:0000256" key="6">
    <source>
        <dbReference type="ARBA" id="ARBA00022889"/>
    </source>
</evidence>
<dbReference type="GeneTree" id="ENSGT00940000154344"/>
<evidence type="ECO:0000256" key="5">
    <source>
        <dbReference type="ARBA" id="ARBA00022729"/>
    </source>
</evidence>
<dbReference type="RefSeq" id="XP_007248173.2">
    <property type="nucleotide sequence ID" value="XM_007248111.4"/>
</dbReference>
<proteinExistence type="inferred from homology"/>
<comment type="subcellular location">
    <subcellularLocation>
        <location evidence="1">Cell junction</location>
    </subcellularLocation>
    <subcellularLocation>
        <location evidence="10">Cell membrane</location>
        <topology evidence="10">Single-pass type I membrane protein</topology>
        <orientation evidence="10">Extracellular side</orientation>
    </subcellularLocation>
</comment>
<feature type="compositionally biased region" description="Basic and acidic residues" evidence="12">
    <location>
        <begin position="112"/>
        <end position="122"/>
    </location>
</feature>
<evidence type="ECO:0000256" key="8">
    <source>
        <dbReference type="ARBA" id="ARBA00022989"/>
    </source>
</evidence>
<reference evidence="15" key="4">
    <citation type="submission" date="2025-09" db="UniProtKB">
        <authorList>
            <consortium name="Ensembl"/>
        </authorList>
    </citation>
    <scope>IDENTIFICATION</scope>
</reference>
<evidence type="ECO:0000256" key="4">
    <source>
        <dbReference type="ARBA" id="ARBA00022692"/>
    </source>
</evidence>
<dbReference type="GO" id="GO:0016020">
    <property type="term" value="C:membrane"/>
    <property type="evidence" value="ECO:0007669"/>
    <property type="project" value="UniProtKB-SubCell"/>
</dbReference>
<dbReference type="PANTHER" id="PTHR15076:SF12">
    <property type="entry name" value="CD99 ANTIGEN-LIKE PROTEIN 2"/>
    <property type="match status" value="1"/>
</dbReference>
<evidence type="ECO:0000256" key="3">
    <source>
        <dbReference type="ARBA" id="ARBA00022475"/>
    </source>
</evidence>
<dbReference type="GeneID" id="103036055"/>
<evidence type="ECO:0000256" key="7">
    <source>
        <dbReference type="ARBA" id="ARBA00022949"/>
    </source>
</evidence>
<dbReference type="HOGENOM" id="CLU_092825_1_1_1"/>
<evidence type="ECO:0000313" key="16">
    <source>
        <dbReference type="Proteomes" id="UP000018467"/>
    </source>
</evidence>
<dbReference type="Ensembl" id="ENSAMXT00000012036.2">
    <property type="protein sequence ID" value="ENSAMXP00000012036.2"/>
    <property type="gene ID" value="ENSAMXG00000011711.2"/>
</dbReference>
<feature type="signal peptide" evidence="14">
    <location>
        <begin position="1"/>
        <end position="22"/>
    </location>
</feature>
<comment type="similarity">
    <text evidence="2">Belongs to the CD99 family.</text>
</comment>
<keyword evidence="16" id="KW-1185">Reference proteome</keyword>
<keyword evidence="6" id="KW-0130">Cell adhesion</keyword>
<feature type="chain" id="PRO_5017473522" description="CD99 antigen-like protein 2" evidence="14">
    <location>
        <begin position="23"/>
        <end position="265"/>
    </location>
</feature>
<reference evidence="16" key="1">
    <citation type="submission" date="2013-03" db="EMBL/GenBank/DDBJ databases">
        <authorList>
            <person name="Jeffery W."/>
            <person name="Warren W."/>
            <person name="Wilson R.K."/>
        </authorList>
    </citation>
    <scope>NUCLEOTIDE SEQUENCE</scope>
    <source>
        <strain evidence="16">female</strain>
    </source>
</reference>
<keyword evidence="8 13" id="KW-1133">Transmembrane helix</keyword>
<sequence length="265" mass="27604">MRTLSAWTLLALLSLLAVKGLGQDLDLSDAVDDLPSTPALKPKPKEPAGGEGAGRDLDLADVFGDDDDDYKPPTRKPPVQPVQPKDPVKPKPKPDADFDLSDALDPSNDIGGKGKDTGKGDKSLGGGGRGDGRPNIRGGNGGGTFTDDDLFDVGNDNSYKPDKGKGGRGSASTDLDSNDNGDYDTMAETGTIAGIVSAVGMALVGAISGYISYQKKKLCFSIQQSLNTDMVKAENPEVVVAQEPQVQQTLLQPPNAEPPTEDNAV</sequence>
<organism evidence="15 16">
    <name type="scientific">Astyanax mexicanus</name>
    <name type="common">Blind cave fish</name>
    <name type="synonym">Astyanax fasciatus mexicanus</name>
    <dbReference type="NCBI Taxonomy" id="7994"/>
    <lineage>
        <taxon>Eukaryota</taxon>
        <taxon>Metazoa</taxon>
        <taxon>Chordata</taxon>
        <taxon>Craniata</taxon>
        <taxon>Vertebrata</taxon>
        <taxon>Euteleostomi</taxon>
        <taxon>Actinopterygii</taxon>
        <taxon>Neopterygii</taxon>
        <taxon>Teleostei</taxon>
        <taxon>Ostariophysi</taxon>
        <taxon>Characiformes</taxon>
        <taxon>Characoidei</taxon>
        <taxon>Acestrorhamphidae</taxon>
        <taxon>Acestrorhamphinae</taxon>
        <taxon>Astyanax</taxon>
    </lineage>
</organism>
<evidence type="ECO:0000256" key="11">
    <source>
        <dbReference type="ARBA" id="ARBA00040427"/>
    </source>
</evidence>
<evidence type="ECO:0000256" key="13">
    <source>
        <dbReference type="SAM" id="Phobius"/>
    </source>
</evidence>
<evidence type="ECO:0000256" key="1">
    <source>
        <dbReference type="ARBA" id="ARBA00004282"/>
    </source>
</evidence>
<protein>
    <recommendedName>
        <fullName evidence="11">CD99 antigen-like protein 2</fullName>
    </recommendedName>
</protein>
<dbReference type="InterPro" id="IPR022078">
    <property type="entry name" value="CD99L2"/>
</dbReference>
<reference evidence="16" key="2">
    <citation type="journal article" date="2014" name="Nat. Commun.">
        <title>The cavefish genome reveals candidate genes for eye loss.</title>
        <authorList>
            <person name="McGaugh S.E."/>
            <person name="Gross J.B."/>
            <person name="Aken B."/>
            <person name="Blin M."/>
            <person name="Borowsky R."/>
            <person name="Chalopin D."/>
            <person name="Hinaux H."/>
            <person name="Jeffery W.R."/>
            <person name="Keene A."/>
            <person name="Ma L."/>
            <person name="Minx P."/>
            <person name="Murphy D."/>
            <person name="O'Quin K.E."/>
            <person name="Retaux S."/>
            <person name="Rohner N."/>
            <person name="Searle S.M."/>
            <person name="Stahl B.A."/>
            <person name="Tabin C."/>
            <person name="Volff J.N."/>
            <person name="Yoshizawa M."/>
            <person name="Warren W.C."/>
        </authorList>
    </citation>
    <scope>NUCLEOTIDE SEQUENCE [LARGE SCALE GENOMIC DNA]</scope>
    <source>
        <strain evidence="16">female</strain>
    </source>
</reference>
<dbReference type="eggNOG" id="ENOG502RZ6C">
    <property type="taxonomic scope" value="Eukaryota"/>
</dbReference>
<evidence type="ECO:0000256" key="2">
    <source>
        <dbReference type="ARBA" id="ARBA00008763"/>
    </source>
</evidence>
<accession>W5KWS4</accession>
<name>W5KWS4_ASTMX</name>
<evidence type="ECO:0000256" key="14">
    <source>
        <dbReference type="SAM" id="SignalP"/>
    </source>
</evidence>
<keyword evidence="7" id="KW-0965">Cell junction</keyword>
<keyword evidence="5 14" id="KW-0732">Signal</keyword>
<evidence type="ECO:0000256" key="10">
    <source>
        <dbReference type="ARBA" id="ARBA00037814"/>
    </source>
</evidence>
<feature type="transmembrane region" description="Helical" evidence="13">
    <location>
        <begin position="192"/>
        <end position="213"/>
    </location>
</feature>
<feature type="compositionally biased region" description="Basic and acidic residues" evidence="12">
    <location>
        <begin position="43"/>
        <end position="58"/>
    </location>
</feature>
<dbReference type="PANTHER" id="PTHR15076">
    <property type="entry name" value="CD99/MIC2 PROTEIN RELATED"/>
    <property type="match status" value="1"/>
</dbReference>
<keyword evidence="9 13" id="KW-0472">Membrane</keyword>
<keyword evidence="3" id="KW-1003">Cell membrane</keyword>
<dbReference type="Proteomes" id="UP000018467">
    <property type="component" value="Unassembled WGS sequence"/>
</dbReference>
<reference evidence="15" key="3">
    <citation type="submission" date="2025-08" db="UniProtKB">
        <authorList>
            <consortium name="Ensembl"/>
        </authorList>
    </citation>
    <scope>IDENTIFICATION</scope>
</reference>
<feature type="region of interest" description="Disordered" evidence="12">
    <location>
        <begin position="27"/>
        <end position="182"/>
    </location>
</feature>
<evidence type="ECO:0000256" key="9">
    <source>
        <dbReference type="ARBA" id="ARBA00023136"/>
    </source>
</evidence>
<dbReference type="Pfam" id="PF12301">
    <property type="entry name" value="CD99L2"/>
    <property type="match status" value="1"/>
</dbReference>
<evidence type="ECO:0000256" key="12">
    <source>
        <dbReference type="SAM" id="MobiDB-lite"/>
    </source>
</evidence>
<evidence type="ECO:0000313" key="15">
    <source>
        <dbReference type="Ensembl" id="ENSAMXP00000012036.2"/>
    </source>
</evidence>